<dbReference type="Pfam" id="PF11871">
    <property type="entry name" value="DUF3391"/>
    <property type="match status" value="1"/>
</dbReference>
<feature type="region of interest" description="Disordered" evidence="1">
    <location>
        <begin position="58"/>
        <end position="88"/>
    </location>
</feature>
<evidence type="ECO:0000256" key="1">
    <source>
        <dbReference type="SAM" id="MobiDB-lite"/>
    </source>
</evidence>
<dbReference type="PANTHER" id="PTHR43155:SF2">
    <property type="entry name" value="CYCLIC DI-GMP PHOSPHODIESTERASE PA4108"/>
    <property type="match status" value="1"/>
</dbReference>
<comment type="caution">
    <text evidence="3">The sequence shown here is derived from an EMBL/GenBank/DDBJ whole genome shotgun (WGS) entry which is preliminary data.</text>
</comment>
<dbReference type="EMBL" id="WTYA01000005">
    <property type="protein sequence ID" value="MXP28764.1"/>
    <property type="molecule type" value="Genomic_DNA"/>
</dbReference>
<organism evidence="3 4">
    <name type="scientific">Qipengyuania algicida</name>
    <dbReference type="NCBI Taxonomy" id="1836209"/>
    <lineage>
        <taxon>Bacteria</taxon>
        <taxon>Pseudomonadati</taxon>
        <taxon>Pseudomonadota</taxon>
        <taxon>Alphaproteobacteria</taxon>
        <taxon>Sphingomonadales</taxon>
        <taxon>Erythrobacteraceae</taxon>
        <taxon>Qipengyuania</taxon>
    </lineage>
</organism>
<accession>A0A845AGJ3</accession>
<dbReference type="Gene3D" id="1.10.3210.10">
    <property type="entry name" value="Hypothetical protein af1432"/>
    <property type="match status" value="1"/>
</dbReference>
<keyword evidence="4" id="KW-1185">Reference proteome</keyword>
<evidence type="ECO:0000259" key="2">
    <source>
        <dbReference type="PROSITE" id="PS51832"/>
    </source>
</evidence>
<dbReference type="InterPro" id="IPR037522">
    <property type="entry name" value="HD_GYP_dom"/>
</dbReference>
<evidence type="ECO:0000313" key="3">
    <source>
        <dbReference type="EMBL" id="MXP28764.1"/>
    </source>
</evidence>
<reference evidence="3 4" key="1">
    <citation type="submission" date="2019-12" db="EMBL/GenBank/DDBJ databases">
        <title>Genomic-based taxomic classification of the family Erythrobacteraceae.</title>
        <authorList>
            <person name="Xu L."/>
        </authorList>
    </citation>
    <scope>NUCLEOTIDE SEQUENCE [LARGE SCALE GENOMIC DNA]</scope>
    <source>
        <strain evidence="3 4">KEMB 9005-328</strain>
    </source>
</reference>
<name>A0A845AGJ3_9SPHN</name>
<evidence type="ECO:0000313" key="4">
    <source>
        <dbReference type="Proteomes" id="UP000439780"/>
    </source>
</evidence>
<protein>
    <submittedName>
        <fullName evidence="3">DUF3391 domain-containing protein</fullName>
    </submittedName>
</protein>
<sequence length="416" mass="46545">MMGMTRRIRPDEVEMGMYVEGFTGSWLSHPFWRAKFVVDDPKTLARVRQSDVDYVLVDDGKSVRPEPAEDSPSQVPSKTSQSHPSREKLRIWPKNTAFSPVERERTDLQRARTLVTRSKKLMRETFTDVRLGRAIRMNKVSDIVADVVESIEESPEALLKVVGLKKKSEYTYMHSIAVCALMVNVARQQGKPMSERRKYGLAGLLHDLGKVGIPEEILNDEGSLTDTQLLEVRKHPQFGHSIISELPEMPDHALDVCLHHHEKMDGTGYPKGLAGHEISEVARLGAICDVYDALTSDRGYKNAWTPVDALAYMWGTEGHFDRSLLFAFMQSVGIFAPGMLVTLRSNRRAEVLEPGKRRGTTRLRLCVDPAADASAEPEEITLTDDPDGEQIAGYITPKEQAGLRETMGLPAAEQVH</sequence>
<dbReference type="PROSITE" id="PS51832">
    <property type="entry name" value="HD_GYP"/>
    <property type="match status" value="1"/>
</dbReference>
<gene>
    <name evidence="3" type="ORF">GRI58_08010</name>
</gene>
<dbReference type="AlphaFoldDB" id="A0A845AGJ3"/>
<feature type="domain" description="HD-GYP" evidence="2">
    <location>
        <begin position="147"/>
        <end position="344"/>
    </location>
</feature>
<feature type="compositionally biased region" description="Polar residues" evidence="1">
    <location>
        <begin position="71"/>
        <end position="83"/>
    </location>
</feature>
<dbReference type="Proteomes" id="UP000439780">
    <property type="component" value="Unassembled WGS sequence"/>
</dbReference>
<proteinExistence type="predicted"/>
<dbReference type="SUPFAM" id="SSF109604">
    <property type="entry name" value="HD-domain/PDEase-like"/>
    <property type="match status" value="1"/>
</dbReference>
<dbReference type="SMART" id="SM00471">
    <property type="entry name" value="HDc"/>
    <property type="match status" value="1"/>
</dbReference>
<dbReference type="InterPro" id="IPR003607">
    <property type="entry name" value="HD/PDEase_dom"/>
</dbReference>
<dbReference type="PANTHER" id="PTHR43155">
    <property type="entry name" value="CYCLIC DI-GMP PHOSPHODIESTERASE PA4108-RELATED"/>
    <property type="match status" value="1"/>
</dbReference>
<dbReference type="Pfam" id="PF13487">
    <property type="entry name" value="HD_5"/>
    <property type="match status" value="1"/>
</dbReference>
<dbReference type="GO" id="GO:0008081">
    <property type="term" value="F:phosphoric diester hydrolase activity"/>
    <property type="evidence" value="ECO:0007669"/>
    <property type="project" value="UniProtKB-ARBA"/>
</dbReference>
<dbReference type="InterPro" id="IPR021812">
    <property type="entry name" value="DUF3391"/>
</dbReference>
<feature type="compositionally biased region" description="Basic and acidic residues" evidence="1">
    <location>
        <begin position="58"/>
        <end position="67"/>
    </location>
</feature>
<dbReference type="CDD" id="cd00077">
    <property type="entry name" value="HDc"/>
    <property type="match status" value="1"/>
</dbReference>